<evidence type="ECO:0000313" key="1">
    <source>
        <dbReference type="EMBL" id="UWS34065.1"/>
    </source>
</evidence>
<dbReference type="GeneID" id="92238371"/>
<organism evidence="1 2">
    <name type="scientific">Erwinia pyrifoliae</name>
    <dbReference type="NCBI Taxonomy" id="79967"/>
    <lineage>
        <taxon>Bacteria</taxon>
        <taxon>Pseudomonadati</taxon>
        <taxon>Pseudomonadota</taxon>
        <taxon>Gammaproteobacteria</taxon>
        <taxon>Enterobacterales</taxon>
        <taxon>Erwiniaceae</taxon>
        <taxon>Erwinia</taxon>
    </lineage>
</organism>
<dbReference type="Pfam" id="PF22079">
    <property type="entry name" value="HopBA1"/>
    <property type="match status" value="1"/>
</dbReference>
<proteinExistence type="predicted"/>
<accession>A0ABY5X9J2</accession>
<gene>
    <name evidence="1" type="ORF">NYP84_02320</name>
</gene>
<dbReference type="EMBL" id="CP103445">
    <property type="protein sequence ID" value="UWS34065.1"/>
    <property type="molecule type" value="Genomic_DNA"/>
</dbReference>
<dbReference type="Proteomes" id="UP001058553">
    <property type="component" value="Chromosome"/>
</dbReference>
<dbReference type="InterPro" id="IPR054303">
    <property type="entry name" value="HopBA1"/>
</dbReference>
<keyword evidence="2" id="KW-1185">Reference proteome</keyword>
<reference evidence="1" key="1">
    <citation type="submission" date="2022-07" db="EMBL/GenBank/DDBJ databases">
        <title>Genetic diversity of Erwinia pyrifoliae.</title>
        <authorList>
            <person name="Park D.S."/>
            <person name="Ham H."/>
        </authorList>
    </citation>
    <scope>NUCLEOTIDE SEQUENCE</scope>
    <source>
        <strain evidence="1">CP201486</strain>
    </source>
</reference>
<protein>
    <submittedName>
        <fullName evidence="1">Type III secretion system effector HopBA1</fullName>
    </submittedName>
</protein>
<sequence length="208" mass="22318">MSPASHPKGALTGALQGNKLLYISDLHGKLFIPKLIAESAKDLKKAGADHLAVEFVKFTDGALLREALHDGKSAVHDFLENSWGKHGSAWLHEVAGALVNAHKAGIYVSGIDRRLAVAEPNTAMEKIQYMKKRLSLNVAWDAAVKREAEAVSAGKSIVWGGAGHFSDSKNEGPKDMRPGLVISFDLSGNGRNKINDTDQHSHIVIAGK</sequence>
<name>A0ABY5X9J2_ERWPY</name>
<dbReference type="RefSeq" id="WP_012666812.1">
    <property type="nucleotide sequence ID" value="NZ_CP023567.1"/>
</dbReference>
<evidence type="ECO:0000313" key="2">
    <source>
        <dbReference type="Proteomes" id="UP001058553"/>
    </source>
</evidence>